<proteinExistence type="predicted"/>
<sequence>MSHPAMWIESVRFASFCACVIGLFVLYNDTSTQQDFGETDWNFMAFGFGYWLLNCVIHAAQQWICPDCGAMWLSLRLTGLFSLLLTFCSVLSLPMNLIAAKNQIEQ</sequence>
<evidence type="ECO:0000313" key="3">
    <source>
        <dbReference type="Proteomes" id="UP000625316"/>
    </source>
</evidence>
<dbReference type="EMBL" id="JADEXQ010000066">
    <property type="protein sequence ID" value="MBE9031500.1"/>
    <property type="molecule type" value="Genomic_DNA"/>
</dbReference>
<accession>A0A928VND5</accession>
<keyword evidence="1" id="KW-0472">Membrane</keyword>
<comment type="caution">
    <text evidence="2">The sequence shown here is derived from an EMBL/GenBank/DDBJ whole genome shotgun (WGS) entry which is preliminary data.</text>
</comment>
<evidence type="ECO:0000256" key="1">
    <source>
        <dbReference type="SAM" id="Phobius"/>
    </source>
</evidence>
<gene>
    <name evidence="2" type="ORF">IQ266_17345</name>
</gene>
<name>A0A928VND5_9CYAN</name>
<feature type="transmembrane region" description="Helical" evidence="1">
    <location>
        <begin position="6"/>
        <end position="27"/>
    </location>
</feature>
<reference evidence="2" key="1">
    <citation type="submission" date="2020-10" db="EMBL/GenBank/DDBJ databases">
        <authorList>
            <person name="Castelo-Branco R."/>
            <person name="Eusebio N."/>
            <person name="Adriana R."/>
            <person name="Vieira A."/>
            <person name="Brugerolle De Fraissinette N."/>
            <person name="Rezende De Castro R."/>
            <person name="Schneider M.P."/>
            <person name="Vasconcelos V."/>
            <person name="Leao P.N."/>
        </authorList>
    </citation>
    <scope>NUCLEOTIDE SEQUENCE</scope>
    <source>
        <strain evidence="2">LEGE 11480</strain>
    </source>
</reference>
<dbReference type="Proteomes" id="UP000625316">
    <property type="component" value="Unassembled WGS sequence"/>
</dbReference>
<dbReference type="AlphaFoldDB" id="A0A928VND5"/>
<keyword evidence="1" id="KW-1133">Transmembrane helix</keyword>
<keyword evidence="1" id="KW-0812">Transmembrane</keyword>
<dbReference type="RefSeq" id="WP_264326328.1">
    <property type="nucleotide sequence ID" value="NZ_JADEXQ010000066.1"/>
</dbReference>
<organism evidence="2 3">
    <name type="scientific">Romeriopsis navalis LEGE 11480</name>
    <dbReference type="NCBI Taxonomy" id="2777977"/>
    <lineage>
        <taxon>Bacteria</taxon>
        <taxon>Bacillati</taxon>
        <taxon>Cyanobacteriota</taxon>
        <taxon>Cyanophyceae</taxon>
        <taxon>Leptolyngbyales</taxon>
        <taxon>Leptolyngbyaceae</taxon>
        <taxon>Romeriopsis</taxon>
        <taxon>Romeriopsis navalis</taxon>
    </lineage>
</organism>
<feature type="transmembrane region" description="Helical" evidence="1">
    <location>
        <begin position="39"/>
        <end position="60"/>
    </location>
</feature>
<protein>
    <submittedName>
        <fullName evidence="2">Uncharacterized protein</fullName>
    </submittedName>
</protein>
<feature type="transmembrane region" description="Helical" evidence="1">
    <location>
        <begin position="80"/>
        <end position="100"/>
    </location>
</feature>
<keyword evidence="3" id="KW-1185">Reference proteome</keyword>
<evidence type="ECO:0000313" key="2">
    <source>
        <dbReference type="EMBL" id="MBE9031500.1"/>
    </source>
</evidence>